<reference evidence="1 2" key="1">
    <citation type="journal article" date="2020" name="Cell">
        <title>Large-Scale Comparative Analyses of Tick Genomes Elucidate Their Genetic Diversity and Vector Capacities.</title>
        <authorList>
            <consortium name="Tick Genome and Microbiome Consortium (TIGMIC)"/>
            <person name="Jia N."/>
            <person name="Wang J."/>
            <person name="Shi W."/>
            <person name="Du L."/>
            <person name="Sun Y."/>
            <person name="Zhan W."/>
            <person name="Jiang J.F."/>
            <person name="Wang Q."/>
            <person name="Zhang B."/>
            <person name="Ji P."/>
            <person name="Bell-Sakyi L."/>
            <person name="Cui X.M."/>
            <person name="Yuan T.T."/>
            <person name="Jiang B.G."/>
            <person name="Yang W.F."/>
            <person name="Lam T.T."/>
            <person name="Chang Q.C."/>
            <person name="Ding S.J."/>
            <person name="Wang X.J."/>
            <person name="Zhu J.G."/>
            <person name="Ruan X.D."/>
            <person name="Zhao L."/>
            <person name="Wei J.T."/>
            <person name="Ye R.Z."/>
            <person name="Que T.C."/>
            <person name="Du C.H."/>
            <person name="Zhou Y.H."/>
            <person name="Cheng J.X."/>
            <person name="Dai P.F."/>
            <person name="Guo W.B."/>
            <person name="Han X.H."/>
            <person name="Huang E.J."/>
            <person name="Li L.F."/>
            <person name="Wei W."/>
            <person name="Gao Y.C."/>
            <person name="Liu J.Z."/>
            <person name="Shao H.Z."/>
            <person name="Wang X."/>
            <person name="Wang C.C."/>
            <person name="Yang T.C."/>
            <person name="Huo Q.B."/>
            <person name="Li W."/>
            <person name="Chen H.Y."/>
            <person name="Chen S.E."/>
            <person name="Zhou L.G."/>
            <person name="Ni X.B."/>
            <person name="Tian J.H."/>
            <person name="Sheng Y."/>
            <person name="Liu T."/>
            <person name="Pan Y.S."/>
            <person name="Xia L.Y."/>
            <person name="Li J."/>
            <person name="Zhao F."/>
            <person name="Cao W.C."/>
        </authorList>
    </citation>
    <scope>NUCLEOTIDE SEQUENCE [LARGE SCALE GENOMIC DNA]</scope>
    <source>
        <strain evidence="1">Iper-2018</strain>
    </source>
</reference>
<name>A0AC60QSM4_IXOPE</name>
<keyword evidence="2" id="KW-1185">Reference proteome</keyword>
<evidence type="ECO:0000313" key="1">
    <source>
        <dbReference type="EMBL" id="KAG0441949.1"/>
    </source>
</evidence>
<sequence length="143" mass="15870">MEVSGPTIGATQQSPDLVSDIAELRREVQNLTTIVSELRRESRDHAQSSQQHSGRLPSRADSSSHGVTRCTLQVAQLHRRDLNASLTCRASDHNGTYSVASSVTLDLYPKPVGYDGIMFHVNTLRPNLEPQKHNEHDVLRSCK</sequence>
<comment type="caution">
    <text evidence="1">The sequence shown here is derived from an EMBL/GenBank/DDBJ whole genome shotgun (WGS) entry which is preliminary data.</text>
</comment>
<dbReference type="Proteomes" id="UP000805193">
    <property type="component" value="Unassembled WGS sequence"/>
</dbReference>
<organism evidence="1 2">
    <name type="scientific">Ixodes persulcatus</name>
    <name type="common">Taiga tick</name>
    <dbReference type="NCBI Taxonomy" id="34615"/>
    <lineage>
        <taxon>Eukaryota</taxon>
        <taxon>Metazoa</taxon>
        <taxon>Ecdysozoa</taxon>
        <taxon>Arthropoda</taxon>
        <taxon>Chelicerata</taxon>
        <taxon>Arachnida</taxon>
        <taxon>Acari</taxon>
        <taxon>Parasitiformes</taxon>
        <taxon>Ixodida</taxon>
        <taxon>Ixodoidea</taxon>
        <taxon>Ixodidae</taxon>
        <taxon>Ixodinae</taxon>
        <taxon>Ixodes</taxon>
    </lineage>
</organism>
<dbReference type="EMBL" id="JABSTQ010004507">
    <property type="protein sequence ID" value="KAG0441949.1"/>
    <property type="molecule type" value="Genomic_DNA"/>
</dbReference>
<accession>A0AC60QSM4</accession>
<evidence type="ECO:0000313" key="2">
    <source>
        <dbReference type="Proteomes" id="UP000805193"/>
    </source>
</evidence>
<proteinExistence type="predicted"/>
<gene>
    <name evidence="1" type="ORF">HPB47_015808</name>
</gene>
<protein>
    <submittedName>
        <fullName evidence="1">Uncharacterized protein</fullName>
    </submittedName>
</protein>